<accession>A0ABR3R530</accession>
<sequence>MAAVVRGHRAYYALNVSEGLPVPAQLASLTQAIFIATSRARHGHQVIAAIEASRPAPSTEANSPVPSIEAPSPDNGPRLKMPQSRTKRQLRAKAEPRAKIGEGVRKNQVKPNRFGAITIINNGIKLDEATADMVRPLGATNDPVRAASESTVTSLDSPARDSPIQSEDKKSDDKNTPQTTDHFSSPEES</sequence>
<name>A0ABR3R530_9PLEO</name>
<evidence type="ECO:0000313" key="2">
    <source>
        <dbReference type="EMBL" id="KAL1599323.1"/>
    </source>
</evidence>
<feature type="compositionally biased region" description="Basic and acidic residues" evidence="1">
    <location>
        <begin position="166"/>
        <end position="175"/>
    </location>
</feature>
<organism evidence="2 3">
    <name type="scientific">Nothophoma quercina</name>
    <dbReference type="NCBI Taxonomy" id="749835"/>
    <lineage>
        <taxon>Eukaryota</taxon>
        <taxon>Fungi</taxon>
        <taxon>Dikarya</taxon>
        <taxon>Ascomycota</taxon>
        <taxon>Pezizomycotina</taxon>
        <taxon>Dothideomycetes</taxon>
        <taxon>Pleosporomycetidae</taxon>
        <taxon>Pleosporales</taxon>
        <taxon>Pleosporineae</taxon>
        <taxon>Didymellaceae</taxon>
        <taxon>Nothophoma</taxon>
    </lineage>
</organism>
<feature type="compositionally biased region" description="Basic and acidic residues" evidence="1">
    <location>
        <begin position="92"/>
        <end position="103"/>
    </location>
</feature>
<protein>
    <submittedName>
        <fullName evidence="2">Uncharacterized protein</fullName>
    </submittedName>
</protein>
<feature type="region of interest" description="Disordered" evidence="1">
    <location>
        <begin position="140"/>
        <end position="189"/>
    </location>
</feature>
<comment type="caution">
    <text evidence="2">The sequence shown here is derived from an EMBL/GenBank/DDBJ whole genome shotgun (WGS) entry which is preliminary data.</text>
</comment>
<dbReference type="Proteomes" id="UP001521222">
    <property type="component" value="Unassembled WGS sequence"/>
</dbReference>
<evidence type="ECO:0000313" key="3">
    <source>
        <dbReference type="Proteomes" id="UP001521222"/>
    </source>
</evidence>
<keyword evidence="3" id="KW-1185">Reference proteome</keyword>
<gene>
    <name evidence="2" type="ORF">SLS59_006340</name>
</gene>
<evidence type="ECO:0000256" key="1">
    <source>
        <dbReference type="SAM" id="MobiDB-lite"/>
    </source>
</evidence>
<proteinExistence type="predicted"/>
<feature type="region of interest" description="Disordered" evidence="1">
    <location>
        <begin position="52"/>
        <end position="103"/>
    </location>
</feature>
<reference evidence="2 3" key="1">
    <citation type="submission" date="2024-02" db="EMBL/GenBank/DDBJ databases">
        <title>De novo assembly and annotation of 12 fungi associated with fruit tree decline syndrome in Ontario, Canada.</title>
        <authorList>
            <person name="Sulman M."/>
            <person name="Ellouze W."/>
            <person name="Ilyukhin E."/>
        </authorList>
    </citation>
    <scope>NUCLEOTIDE SEQUENCE [LARGE SCALE GENOMIC DNA]</scope>
    <source>
        <strain evidence="2 3">M97-236</strain>
    </source>
</reference>
<dbReference type="EMBL" id="JAKIXB020000020">
    <property type="protein sequence ID" value="KAL1599323.1"/>
    <property type="molecule type" value="Genomic_DNA"/>
</dbReference>